<evidence type="ECO:0000256" key="1">
    <source>
        <dbReference type="ARBA" id="ARBA00008276"/>
    </source>
</evidence>
<dbReference type="InterPro" id="IPR036615">
    <property type="entry name" value="Mur_ligase_C_dom_sf"/>
</dbReference>
<organism evidence="9 10">
    <name type="scientific">Rhizodiscina lignyota</name>
    <dbReference type="NCBI Taxonomy" id="1504668"/>
    <lineage>
        <taxon>Eukaryota</taxon>
        <taxon>Fungi</taxon>
        <taxon>Dikarya</taxon>
        <taxon>Ascomycota</taxon>
        <taxon>Pezizomycotina</taxon>
        <taxon>Dothideomycetes</taxon>
        <taxon>Pleosporomycetidae</taxon>
        <taxon>Aulographales</taxon>
        <taxon>Rhizodiscinaceae</taxon>
        <taxon>Rhizodiscina</taxon>
    </lineage>
</organism>
<accession>A0A9P4I4Z6</accession>
<dbReference type="Gene3D" id="3.90.190.20">
    <property type="entry name" value="Mur ligase, C-terminal domain"/>
    <property type="match status" value="1"/>
</dbReference>
<comment type="catalytic activity">
    <reaction evidence="7">
        <text>7,8-dihydropteroate + L-glutamate + ATP = 7,8-dihydrofolate + ADP + phosphate + H(+)</text>
        <dbReference type="Rhea" id="RHEA:23584"/>
        <dbReference type="ChEBI" id="CHEBI:15378"/>
        <dbReference type="ChEBI" id="CHEBI:17839"/>
        <dbReference type="ChEBI" id="CHEBI:29985"/>
        <dbReference type="ChEBI" id="CHEBI:30616"/>
        <dbReference type="ChEBI" id="CHEBI:43474"/>
        <dbReference type="ChEBI" id="CHEBI:57451"/>
        <dbReference type="ChEBI" id="CHEBI:456216"/>
        <dbReference type="EC" id="6.3.2.12"/>
    </reaction>
</comment>
<dbReference type="PIRSF" id="PIRSF001563">
    <property type="entry name" value="Folylpolyglu_synth"/>
    <property type="match status" value="1"/>
</dbReference>
<keyword evidence="7" id="KW-0554">One-carbon metabolism</keyword>
<dbReference type="GO" id="GO:0046872">
    <property type="term" value="F:metal ion binding"/>
    <property type="evidence" value="ECO:0007669"/>
    <property type="project" value="UniProtKB-KW"/>
</dbReference>
<dbReference type="GO" id="GO:0004326">
    <property type="term" value="F:tetrahydrofolylpolyglutamate synthase activity"/>
    <property type="evidence" value="ECO:0007669"/>
    <property type="project" value="InterPro"/>
</dbReference>
<dbReference type="EMBL" id="ML978142">
    <property type="protein sequence ID" value="KAF2092805.1"/>
    <property type="molecule type" value="Genomic_DNA"/>
</dbReference>
<dbReference type="Proteomes" id="UP000799772">
    <property type="component" value="Unassembled WGS sequence"/>
</dbReference>
<evidence type="ECO:0000256" key="4">
    <source>
        <dbReference type="ARBA" id="ARBA00022741"/>
    </source>
</evidence>
<evidence type="ECO:0000256" key="7">
    <source>
        <dbReference type="PIRNR" id="PIRNR001563"/>
    </source>
</evidence>
<dbReference type="NCBIfam" id="TIGR01499">
    <property type="entry name" value="folC"/>
    <property type="match status" value="1"/>
</dbReference>
<reference evidence="9" key="1">
    <citation type="journal article" date="2020" name="Stud. Mycol.">
        <title>101 Dothideomycetes genomes: a test case for predicting lifestyles and emergence of pathogens.</title>
        <authorList>
            <person name="Haridas S."/>
            <person name="Albert R."/>
            <person name="Binder M."/>
            <person name="Bloem J."/>
            <person name="Labutti K."/>
            <person name="Salamov A."/>
            <person name="Andreopoulos B."/>
            <person name="Baker S."/>
            <person name="Barry K."/>
            <person name="Bills G."/>
            <person name="Bluhm B."/>
            <person name="Cannon C."/>
            <person name="Castanera R."/>
            <person name="Culley D."/>
            <person name="Daum C."/>
            <person name="Ezra D."/>
            <person name="Gonzalez J."/>
            <person name="Henrissat B."/>
            <person name="Kuo A."/>
            <person name="Liang C."/>
            <person name="Lipzen A."/>
            <person name="Lutzoni F."/>
            <person name="Magnuson J."/>
            <person name="Mondo S."/>
            <person name="Nolan M."/>
            <person name="Ohm R."/>
            <person name="Pangilinan J."/>
            <person name="Park H.-J."/>
            <person name="Ramirez L."/>
            <person name="Alfaro M."/>
            <person name="Sun H."/>
            <person name="Tritt A."/>
            <person name="Yoshinaga Y."/>
            <person name="Zwiers L.-H."/>
            <person name="Turgeon B."/>
            <person name="Goodwin S."/>
            <person name="Spatafora J."/>
            <person name="Crous P."/>
            <person name="Grigoriev I."/>
        </authorList>
    </citation>
    <scope>NUCLEOTIDE SEQUENCE</scope>
    <source>
        <strain evidence="9">CBS 133067</strain>
    </source>
</reference>
<evidence type="ECO:0000256" key="2">
    <source>
        <dbReference type="ARBA" id="ARBA00022598"/>
    </source>
</evidence>
<feature type="domain" description="Mur ligase central" evidence="8">
    <location>
        <begin position="25"/>
        <end position="167"/>
    </location>
</feature>
<protein>
    <recommendedName>
        <fullName evidence="7">Dihydrofolate synthetase</fullName>
        <ecNumber evidence="7">6.3.2.12</ecNumber>
    </recommendedName>
</protein>
<comment type="caution">
    <text evidence="9">The sequence shown here is derived from an EMBL/GenBank/DDBJ whole genome shotgun (WGS) entry which is preliminary data.</text>
</comment>
<dbReference type="Pfam" id="PF08245">
    <property type="entry name" value="Mur_ligase_M"/>
    <property type="match status" value="1"/>
</dbReference>
<dbReference type="SUPFAM" id="SSF53623">
    <property type="entry name" value="MurD-like peptide ligases, catalytic domain"/>
    <property type="match status" value="1"/>
</dbReference>
<dbReference type="FunFam" id="3.40.1190.10:FF:000010">
    <property type="entry name" value="Dihydrofolate synthetase"/>
    <property type="match status" value="1"/>
</dbReference>
<dbReference type="PANTHER" id="PTHR11136">
    <property type="entry name" value="FOLYLPOLYGLUTAMATE SYNTHASE-RELATED"/>
    <property type="match status" value="1"/>
</dbReference>
<proteinExistence type="inferred from homology"/>
<dbReference type="PANTHER" id="PTHR11136:SF0">
    <property type="entry name" value="DIHYDROFOLATE SYNTHETASE-RELATED"/>
    <property type="match status" value="1"/>
</dbReference>
<evidence type="ECO:0000259" key="8">
    <source>
        <dbReference type="Pfam" id="PF08245"/>
    </source>
</evidence>
<dbReference type="GO" id="GO:0006730">
    <property type="term" value="P:one-carbon metabolic process"/>
    <property type="evidence" value="ECO:0007669"/>
    <property type="project" value="UniProtKB-KW"/>
</dbReference>
<dbReference type="OrthoDB" id="5212574at2759"/>
<dbReference type="InterPro" id="IPR013221">
    <property type="entry name" value="Mur_ligase_cen"/>
</dbReference>
<dbReference type="GO" id="GO:0005524">
    <property type="term" value="F:ATP binding"/>
    <property type="evidence" value="ECO:0007669"/>
    <property type="project" value="UniProtKB-KW"/>
</dbReference>
<name>A0A9P4I4Z6_9PEZI</name>
<keyword evidence="2 7" id="KW-0436">Ligase</keyword>
<dbReference type="GO" id="GO:0008841">
    <property type="term" value="F:dihydrofolate synthase activity"/>
    <property type="evidence" value="ECO:0007669"/>
    <property type="project" value="UniProtKB-EC"/>
</dbReference>
<evidence type="ECO:0000313" key="10">
    <source>
        <dbReference type="Proteomes" id="UP000799772"/>
    </source>
</evidence>
<dbReference type="GO" id="GO:0005829">
    <property type="term" value="C:cytosol"/>
    <property type="evidence" value="ECO:0007669"/>
    <property type="project" value="TreeGrafter"/>
</dbReference>
<keyword evidence="3" id="KW-0479">Metal-binding</keyword>
<evidence type="ECO:0000256" key="6">
    <source>
        <dbReference type="ARBA" id="ARBA00022842"/>
    </source>
</evidence>
<dbReference type="EC" id="6.3.2.12" evidence="7"/>
<evidence type="ECO:0000313" key="9">
    <source>
        <dbReference type="EMBL" id="KAF2092805.1"/>
    </source>
</evidence>
<dbReference type="Gene3D" id="3.40.1190.10">
    <property type="entry name" value="Mur-like, catalytic domain"/>
    <property type="match status" value="1"/>
</dbReference>
<keyword evidence="6" id="KW-0460">Magnesium</keyword>
<evidence type="ECO:0000256" key="3">
    <source>
        <dbReference type="ARBA" id="ARBA00022723"/>
    </source>
</evidence>
<dbReference type="PROSITE" id="PS01012">
    <property type="entry name" value="FOLYLPOLYGLU_SYNT_2"/>
    <property type="match status" value="1"/>
</dbReference>
<dbReference type="InterPro" id="IPR018109">
    <property type="entry name" value="Folylpolyglutamate_synth_CS"/>
</dbReference>
<comment type="similarity">
    <text evidence="1 7">Belongs to the folylpolyglutamate synthase family.</text>
</comment>
<dbReference type="SUPFAM" id="SSF53244">
    <property type="entry name" value="MurD-like peptide ligases, peptide-binding domain"/>
    <property type="match status" value="1"/>
</dbReference>
<comment type="pathway">
    <text evidence="7">Cofactor biosynthesis; tetrahydrofolylpolyglutamate biosynthesis.</text>
</comment>
<dbReference type="GO" id="GO:0005739">
    <property type="term" value="C:mitochondrion"/>
    <property type="evidence" value="ECO:0007669"/>
    <property type="project" value="TreeGrafter"/>
</dbReference>
<keyword evidence="4 7" id="KW-0547">Nucleotide-binding</keyword>
<keyword evidence="5 7" id="KW-0067">ATP-binding</keyword>
<keyword evidence="10" id="KW-1185">Reference proteome</keyword>
<evidence type="ECO:0000256" key="5">
    <source>
        <dbReference type="ARBA" id="ARBA00022840"/>
    </source>
</evidence>
<dbReference type="AlphaFoldDB" id="A0A9P4I4Z6"/>
<gene>
    <name evidence="9" type="ORF">NA57DRAFT_49613</name>
</gene>
<dbReference type="InterPro" id="IPR001645">
    <property type="entry name" value="Folylpolyglutamate_synth"/>
</dbReference>
<dbReference type="InterPro" id="IPR036565">
    <property type="entry name" value="Mur-like_cat_sf"/>
</dbReference>
<sequence>MIELGLSRITQLLHNRPRPWKAIHVAGTNGKGSICAYISAMLHAGGVRTGRFTSPHLIDRWDCINVDEKHISRDLFNQVEREVLERDSTGKIGASEFELLTATAFEAFTKENVDVGVVEVGMGGRLDATNILEKPLVTVISKVGLDHQAFLGNTIEEIAKEKAGILKPGVPCIVDGTNPPVVLDVIKQVAKDVGAGKIHLAKNLPQIRKEMASSWRSFGLAMRTQQHQRNNIACAFETVKLTLPQLNLPELLTARDLVPAVMDARLPGRLQHLDISPLLDGQRQEILLDGAHNADSAEGLAVYVFNTYRLTGRGKNADKDGKVFIGIREKFLDGDPVTWVLAFTQGKDVSDILKNILRRGDRVFVTEFGPVDGMPWVKPMPAADIMQAVQSVDRHVEAVKAVQNPLDAISAASKAANGGPMIVAGSLYLVSNVLKLMRDVSNK</sequence>